<dbReference type="Gene3D" id="1.10.287.70">
    <property type="match status" value="1"/>
</dbReference>
<feature type="transmembrane region" description="Helical" evidence="5">
    <location>
        <begin position="584"/>
        <end position="610"/>
    </location>
</feature>
<dbReference type="EMBL" id="CAUJNA010000529">
    <property type="protein sequence ID" value="CAJ1378297.1"/>
    <property type="molecule type" value="Genomic_DNA"/>
</dbReference>
<evidence type="ECO:0000313" key="8">
    <source>
        <dbReference type="Proteomes" id="UP001178507"/>
    </source>
</evidence>
<evidence type="ECO:0000256" key="2">
    <source>
        <dbReference type="ARBA" id="ARBA00022692"/>
    </source>
</evidence>
<dbReference type="Proteomes" id="UP001178507">
    <property type="component" value="Unassembled WGS sequence"/>
</dbReference>
<keyword evidence="4 5" id="KW-0472">Membrane</keyword>
<protein>
    <recommendedName>
        <fullName evidence="6">Polycystin cation channel PKD1/PKD2 domain-containing protein</fullName>
    </recommendedName>
</protein>
<evidence type="ECO:0000256" key="1">
    <source>
        <dbReference type="ARBA" id="ARBA00004141"/>
    </source>
</evidence>
<reference evidence="7" key="1">
    <citation type="submission" date="2023-08" db="EMBL/GenBank/DDBJ databases">
        <authorList>
            <person name="Chen Y."/>
            <person name="Shah S."/>
            <person name="Dougan E. K."/>
            <person name="Thang M."/>
            <person name="Chan C."/>
        </authorList>
    </citation>
    <scope>NUCLEOTIDE SEQUENCE</scope>
</reference>
<feature type="transmembrane region" description="Helical" evidence="5">
    <location>
        <begin position="83"/>
        <end position="101"/>
    </location>
</feature>
<evidence type="ECO:0000259" key="6">
    <source>
        <dbReference type="Pfam" id="PF08016"/>
    </source>
</evidence>
<comment type="subcellular location">
    <subcellularLocation>
        <location evidence="1">Membrane</location>
        <topology evidence="1">Multi-pass membrane protein</topology>
    </subcellularLocation>
</comment>
<organism evidence="7 8">
    <name type="scientific">Effrenium voratum</name>
    <dbReference type="NCBI Taxonomy" id="2562239"/>
    <lineage>
        <taxon>Eukaryota</taxon>
        <taxon>Sar</taxon>
        <taxon>Alveolata</taxon>
        <taxon>Dinophyceae</taxon>
        <taxon>Suessiales</taxon>
        <taxon>Symbiodiniaceae</taxon>
        <taxon>Effrenium</taxon>
    </lineage>
</organism>
<dbReference type="InterPro" id="IPR051223">
    <property type="entry name" value="Polycystin"/>
</dbReference>
<dbReference type="GO" id="GO:0016020">
    <property type="term" value="C:membrane"/>
    <property type="evidence" value="ECO:0007669"/>
    <property type="project" value="UniProtKB-SubCell"/>
</dbReference>
<feature type="transmembrane region" description="Helical" evidence="5">
    <location>
        <begin position="362"/>
        <end position="382"/>
    </location>
</feature>
<dbReference type="InterPro" id="IPR013122">
    <property type="entry name" value="PKD1_2_channel"/>
</dbReference>
<name>A0AA36HZK6_9DINO</name>
<feature type="transmembrane region" description="Helical" evidence="5">
    <location>
        <begin position="403"/>
        <end position="429"/>
    </location>
</feature>
<feature type="transmembrane region" description="Helical" evidence="5">
    <location>
        <begin position="525"/>
        <end position="545"/>
    </location>
</feature>
<feature type="transmembrane region" description="Helical" evidence="5">
    <location>
        <begin position="476"/>
        <end position="499"/>
    </location>
</feature>
<evidence type="ECO:0000313" key="7">
    <source>
        <dbReference type="EMBL" id="CAJ1378297.1"/>
    </source>
</evidence>
<keyword evidence="3 5" id="KW-1133">Transmembrane helix</keyword>
<accession>A0AA36HZK6</accession>
<sequence>MRGFVRQGLRSTGDSTGALDVDGEDKHIKKDLGDAAVKKAVDRINSLKVATHAETATVIGVPQNVYLEYIKEEILTESNFLELPWTIMLVVSFAVLVLGLLQRDTYFALQDAIQNNVRQSATFAWSGHFGHKNFEQVDSIAQFWSWMRLGLLPLMVQPSWTYSEAVNGTLPSQWLFQGYLSPAPVQNDYLRYAKLLGGIRLRQVVAGTGPCTTPSLIDADQFTAWLQKPCVPSNFAGQTPQAPDAEDFAGFSKVEHLFPDLDSFEQLQQQLRDMEDGCNYAHSMGNMSACRCEWCRAQNPRQPWFDERTVRVEVSFVIYNAQYGVYTYVSINFFLNRAGHMHKLMHEISSPSDPFDLPADRLVPILVAGAIWGSLLLSMLVLEIKDVFRTVRTSRLPFFQAVIHDYFGFWNIVDWAAIASGALAGGFWLRMALQAHNVNILLPDVVRGSLESGSDPESRWMYQASVENLLAAVENLIMTTSVGTVTLTLYPIVVMLRLFKSFQAQPRLAIVTATIKTAVPDLMHFSLVIVCVFGCLFVSSILFFGQDLEEFSTPEHAFRSSCLAVLGHWDWGTAKEIGYFRSAIWLWIFCIILSFVALKMVLAIILDAYAYEKEKASDYKTLVHQASEALRRRRQRRRGERVNLRDVFEAFRKEAKGDIKGMMVNRTLITPDSLMNTVPKMPFNQALRTLSHALERQERVEIGHLTEEGQRREMQKNLEDFQQRMEDVCRDVEAVAGELDYFERLQASGDATYDFYFGEEHLSQDKTSKAWIHKMVSEMSGELNSTFSQGLDKYREWQGRIEGEQTELHEAVTEMQSLVQQHTGLVREMTLAVDRLLEPGHTALLANAGDVKAQPSPGFASDKRGVVEFAGRELGSFMALLAKGNPKNVELLFSGKAAHRSWAWEELLEARTCFLTLRCAKQYMGFISERLYRAQDLLKVEEGDGLNPQKASELSKLLYHANHKMLELDRILQGGSPAVALTGKERQAVLQLRLQRPSSLAEARKLVEQAELFRAQLATDLKAAESEQRLPAEVEAEPLLRWLRSVRVRMALGVGPGPSGGAKPLAPLARTRSSEEQEAIKDLIQEISLSEGIQVVVAGYGICSRTLGTSHSKSDHDIKCIFVHPRDAYFGLKSMATTFKRQFAGAAAGDDVEISGWEARHAMQLLAEDNPAVLGLLLSPIIFLGEEWRARLEDMASKLFSRQRLMYHWYNHGRKNFQSYIKSSEEPLRKRYVHVLRRGFLGGVLESENTCLGVADLDQKFVDVGKLTVYWIALAHVIVACSEA</sequence>
<dbReference type="InterPro" id="IPR018775">
    <property type="entry name" value="RlaP"/>
</dbReference>
<feature type="domain" description="Polycystin cation channel PKD1/PKD2" evidence="6">
    <location>
        <begin position="486"/>
        <end position="610"/>
    </location>
</feature>
<gene>
    <name evidence="7" type="ORF">EVOR1521_LOCUS6873</name>
</gene>
<dbReference type="PANTHER" id="PTHR10877">
    <property type="entry name" value="POLYCYSTIN FAMILY MEMBER"/>
    <property type="match status" value="1"/>
</dbReference>
<evidence type="ECO:0000256" key="4">
    <source>
        <dbReference type="ARBA" id="ARBA00023136"/>
    </source>
</evidence>
<keyword evidence="2 5" id="KW-0812">Transmembrane</keyword>
<dbReference type="Pfam" id="PF10127">
    <property type="entry name" value="RlaP"/>
    <property type="match status" value="1"/>
</dbReference>
<dbReference type="PANTHER" id="PTHR10877:SF183">
    <property type="entry name" value="AT14535P-RELATED"/>
    <property type="match status" value="1"/>
</dbReference>
<evidence type="ECO:0000256" key="3">
    <source>
        <dbReference type="ARBA" id="ARBA00022989"/>
    </source>
</evidence>
<evidence type="ECO:0000256" key="5">
    <source>
        <dbReference type="SAM" id="Phobius"/>
    </source>
</evidence>
<keyword evidence="8" id="KW-1185">Reference proteome</keyword>
<proteinExistence type="predicted"/>
<comment type="caution">
    <text evidence="7">The sequence shown here is derived from an EMBL/GenBank/DDBJ whole genome shotgun (WGS) entry which is preliminary data.</text>
</comment>
<dbReference type="Pfam" id="PF08016">
    <property type="entry name" value="PKD_channel"/>
    <property type="match status" value="1"/>
</dbReference>
<feature type="transmembrane region" description="Helical" evidence="5">
    <location>
        <begin position="316"/>
        <end position="335"/>
    </location>
</feature>